<reference evidence="1" key="1">
    <citation type="submission" date="2020-10" db="EMBL/GenBank/DDBJ databases">
        <authorList>
            <person name="Gilroy R."/>
        </authorList>
    </citation>
    <scope>NUCLEOTIDE SEQUENCE</scope>
    <source>
        <strain evidence="1">ChiSjej6B24-2974</strain>
    </source>
</reference>
<gene>
    <name evidence="1" type="ORF">IAA52_11625</name>
</gene>
<proteinExistence type="predicted"/>
<dbReference type="EMBL" id="DVFZ01000106">
    <property type="protein sequence ID" value="HIQ83738.1"/>
    <property type="molecule type" value="Genomic_DNA"/>
</dbReference>
<name>A0A9D1CXI8_9FIRM</name>
<evidence type="ECO:0000313" key="1">
    <source>
        <dbReference type="EMBL" id="HIQ83738.1"/>
    </source>
</evidence>
<protein>
    <submittedName>
        <fullName evidence="1">Uncharacterized protein</fullName>
    </submittedName>
</protein>
<reference evidence="1" key="2">
    <citation type="journal article" date="2021" name="PeerJ">
        <title>Extensive microbial diversity within the chicken gut microbiome revealed by metagenomics and culture.</title>
        <authorList>
            <person name="Gilroy R."/>
            <person name="Ravi A."/>
            <person name="Getino M."/>
            <person name="Pursley I."/>
            <person name="Horton D.L."/>
            <person name="Alikhan N.F."/>
            <person name="Baker D."/>
            <person name="Gharbi K."/>
            <person name="Hall N."/>
            <person name="Watson M."/>
            <person name="Adriaenssens E.M."/>
            <person name="Foster-Nyarko E."/>
            <person name="Jarju S."/>
            <person name="Secka A."/>
            <person name="Antonio M."/>
            <person name="Oren A."/>
            <person name="Chaudhuri R.R."/>
            <person name="La Ragione R."/>
            <person name="Hildebrand F."/>
            <person name="Pallen M.J."/>
        </authorList>
    </citation>
    <scope>NUCLEOTIDE SEQUENCE</scope>
    <source>
        <strain evidence="1">ChiSjej6B24-2974</strain>
    </source>
</reference>
<sequence>MQENCIRVGIGFATGRKSFQNVLRSYVYHLEESGFVVPGRVSLTLLVAFDPAYSGTTRADYEDMEPRVKRWFDDMAFFSPEDVQNAAEALVQRGVAPENEKHLLFGNGYAAQRNIVLYEAMRRHLDNLIFFDDDEYPMAVTNSNSSGVALWSGQHVIEAHVKYLRFADVTNGYHCGYISPLPSLELDGILDADTFRRFIAAMSSDVLRWEDVQAIIQSGGVTYADRAVLTSNGPALVEEENHAKFITGGNLGLNLTDPAKIPPFYNPPGARGEDSFFSTCLTNCVVKRVPAYTFHDGFALYSDLLRGVLPTFLKSVSLYDSRAVTERFLRACVGWVRYKPLYTRLTRPDDWRQVLDEAEAALRETIPSVCAYFNDRAFAGVSAQFSQYRRDVDKHLAEFERVQTLWARMKELL</sequence>
<dbReference type="Proteomes" id="UP000824260">
    <property type="component" value="Unassembled WGS sequence"/>
</dbReference>
<comment type="caution">
    <text evidence="1">The sequence shown here is derived from an EMBL/GenBank/DDBJ whole genome shotgun (WGS) entry which is preliminary data.</text>
</comment>
<accession>A0A9D1CXI8</accession>
<dbReference type="AlphaFoldDB" id="A0A9D1CXI8"/>
<organism evidence="1 2">
    <name type="scientific">Candidatus Pullichristensenella stercorigallinarum</name>
    <dbReference type="NCBI Taxonomy" id="2840909"/>
    <lineage>
        <taxon>Bacteria</taxon>
        <taxon>Bacillati</taxon>
        <taxon>Bacillota</taxon>
        <taxon>Clostridia</taxon>
        <taxon>Candidatus Pullichristensenella</taxon>
    </lineage>
</organism>
<evidence type="ECO:0000313" key="2">
    <source>
        <dbReference type="Proteomes" id="UP000824260"/>
    </source>
</evidence>